<dbReference type="Proteomes" id="UP001172102">
    <property type="component" value="Unassembled WGS sequence"/>
</dbReference>
<evidence type="ECO:0000256" key="1">
    <source>
        <dbReference type="ARBA" id="ARBA00005986"/>
    </source>
</evidence>
<dbReference type="GO" id="GO:0016491">
    <property type="term" value="F:oxidoreductase activity"/>
    <property type="evidence" value="ECO:0007669"/>
    <property type="project" value="InterPro"/>
</dbReference>
<dbReference type="PANTHER" id="PTHR40260:SF2">
    <property type="entry name" value="BLR8190 PROTEIN"/>
    <property type="match status" value="1"/>
</dbReference>
<reference evidence="2" key="1">
    <citation type="submission" date="2023-06" db="EMBL/GenBank/DDBJ databases">
        <title>Genome-scale phylogeny and comparative genomics of the fungal order Sordariales.</title>
        <authorList>
            <consortium name="Lawrence Berkeley National Laboratory"/>
            <person name="Hensen N."/>
            <person name="Bonometti L."/>
            <person name="Westerberg I."/>
            <person name="Brannstrom I.O."/>
            <person name="Guillou S."/>
            <person name="Cros-Aarteil S."/>
            <person name="Calhoun S."/>
            <person name="Haridas S."/>
            <person name="Kuo A."/>
            <person name="Mondo S."/>
            <person name="Pangilinan J."/>
            <person name="Riley R."/>
            <person name="Labutti K."/>
            <person name="Andreopoulos B."/>
            <person name="Lipzen A."/>
            <person name="Chen C."/>
            <person name="Yanf M."/>
            <person name="Daum C."/>
            <person name="Ng V."/>
            <person name="Clum A."/>
            <person name="Steindorff A."/>
            <person name="Ohm R."/>
            <person name="Martin F."/>
            <person name="Silar P."/>
            <person name="Natvig D."/>
            <person name="Lalanne C."/>
            <person name="Gautier V."/>
            <person name="Ament-Velasquez S.L."/>
            <person name="Kruys A."/>
            <person name="Hutchinson M.I."/>
            <person name="Powell A.J."/>
            <person name="Barry K."/>
            <person name="Miller A.N."/>
            <person name="Grigoriev I.V."/>
            <person name="Debuchy R."/>
            <person name="Gladieux P."/>
            <person name="Thoren M.H."/>
            <person name="Johannesson H."/>
        </authorList>
    </citation>
    <scope>NUCLEOTIDE SEQUENCE</scope>
    <source>
        <strain evidence="2">SMH4607-1</strain>
    </source>
</reference>
<feature type="non-terminal residue" evidence="2">
    <location>
        <position position="1"/>
    </location>
</feature>
<dbReference type="SUPFAM" id="SSF54909">
    <property type="entry name" value="Dimeric alpha+beta barrel"/>
    <property type="match status" value="1"/>
</dbReference>
<protein>
    <submittedName>
        <fullName evidence="2">Ethyl tert-butyl ether degradation EthD</fullName>
    </submittedName>
</protein>
<comment type="similarity">
    <text evidence="1">Belongs to the tpcK family.</text>
</comment>
<organism evidence="2 3">
    <name type="scientific">Lasiosphaeris hirsuta</name>
    <dbReference type="NCBI Taxonomy" id="260670"/>
    <lineage>
        <taxon>Eukaryota</taxon>
        <taxon>Fungi</taxon>
        <taxon>Dikarya</taxon>
        <taxon>Ascomycota</taxon>
        <taxon>Pezizomycotina</taxon>
        <taxon>Sordariomycetes</taxon>
        <taxon>Sordariomycetidae</taxon>
        <taxon>Sordariales</taxon>
        <taxon>Lasiosphaeriaceae</taxon>
        <taxon>Lasiosphaeris</taxon>
    </lineage>
</organism>
<dbReference type="EMBL" id="JAUKUA010000004">
    <property type="protein sequence ID" value="KAK0716118.1"/>
    <property type="molecule type" value="Genomic_DNA"/>
</dbReference>
<dbReference type="InterPro" id="IPR011008">
    <property type="entry name" value="Dimeric_a/b-barrel"/>
</dbReference>
<dbReference type="NCBIfam" id="TIGR02118">
    <property type="entry name" value="EthD family reductase"/>
    <property type="match status" value="1"/>
</dbReference>
<comment type="caution">
    <text evidence="2">The sequence shown here is derived from an EMBL/GenBank/DDBJ whole genome shotgun (WGS) entry which is preliminary data.</text>
</comment>
<keyword evidence="3" id="KW-1185">Reference proteome</keyword>
<dbReference type="InterPro" id="IPR009799">
    <property type="entry name" value="EthD_dom"/>
</dbReference>
<sequence>SLTLIYPNDSLANYEMEYLVDKHMPIVQEHWGLYGLSSWNVTEFTLGPEGTPLVFAFAATINSDKREPIAAALAGVDIHDIMDDVTNFSNKQPIILVGESAEKSAGVPVV</sequence>
<name>A0AA40DYC2_9PEZI</name>
<dbReference type="AlphaFoldDB" id="A0AA40DYC2"/>
<dbReference type="Gene3D" id="3.30.70.100">
    <property type="match status" value="1"/>
</dbReference>
<evidence type="ECO:0000313" key="3">
    <source>
        <dbReference type="Proteomes" id="UP001172102"/>
    </source>
</evidence>
<proteinExistence type="inferred from homology"/>
<accession>A0AA40DYC2</accession>
<evidence type="ECO:0000313" key="2">
    <source>
        <dbReference type="EMBL" id="KAK0716118.1"/>
    </source>
</evidence>
<gene>
    <name evidence="2" type="ORF">B0H67DRAFT_489199</name>
</gene>
<dbReference type="PANTHER" id="PTHR40260">
    <property type="entry name" value="BLR8190 PROTEIN"/>
    <property type="match status" value="1"/>
</dbReference>